<dbReference type="CDD" id="cd04606">
    <property type="entry name" value="CBS_pair_Mg_transporter"/>
    <property type="match status" value="1"/>
</dbReference>
<dbReference type="SMART" id="SM00924">
    <property type="entry name" value="MgtE_N"/>
    <property type="match status" value="1"/>
</dbReference>
<gene>
    <name evidence="4" type="ORF">GCM10022261_16100</name>
</gene>
<dbReference type="Gene3D" id="3.10.580.10">
    <property type="entry name" value="CBS-domain"/>
    <property type="match status" value="1"/>
</dbReference>
<evidence type="ECO:0000256" key="2">
    <source>
        <dbReference type="SAM" id="MobiDB-lite"/>
    </source>
</evidence>
<proteinExistence type="predicted"/>
<evidence type="ECO:0000313" key="5">
    <source>
        <dbReference type="Proteomes" id="UP001501586"/>
    </source>
</evidence>
<feature type="region of interest" description="Disordered" evidence="2">
    <location>
        <begin position="415"/>
        <end position="434"/>
    </location>
</feature>
<dbReference type="InterPro" id="IPR000644">
    <property type="entry name" value="CBS_dom"/>
</dbReference>
<dbReference type="SMART" id="SM00116">
    <property type="entry name" value="CBS"/>
    <property type="match status" value="1"/>
</dbReference>
<dbReference type="InterPro" id="IPR006668">
    <property type="entry name" value="Mg_transptr_MgtE_intracell_dom"/>
</dbReference>
<evidence type="ECO:0000259" key="3">
    <source>
        <dbReference type="PROSITE" id="PS51371"/>
    </source>
</evidence>
<dbReference type="PANTHER" id="PTHR43773:SF1">
    <property type="entry name" value="MAGNESIUM TRANSPORTER MGTE"/>
    <property type="match status" value="1"/>
</dbReference>
<keyword evidence="1" id="KW-0129">CBS domain</keyword>
<comment type="caution">
    <text evidence="4">The sequence shown here is derived from an EMBL/GenBank/DDBJ whole genome shotgun (WGS) entry which is preliminary data.</text>
</comment>
<organism evidence="4 5">
    <name type="scientific">Brevibacterium daeguense</name>
    <dbReference type="NCBI Taxonomy" id="909936"/>
    <lineage>
        <taxon>Bacteria</taxon>
        <taxon>Bacillati</taxon>
        <taxon>Actinomycetota</taxon>
        <taxon>Actinomycetes</taxon>
        <taxon>Micrococcales</taxon>
        <taxon>Brevibacteriaceae</taxon>
        <taxon>Brevibacterium</taxon>
    </lineage>
</organism>
<dbReference type="RefSeq" id="WP_236864197.1">
    <property type="nucleotide sequence ID" value="NZ_BAABAZ010000005.1"/>
</dbReference>
<dbReference type="InterPro" id="IPR006669">
    <property type="entry name" value="MgtE_transporter"/>
</dbReference>
<dbReference type="Gene3D" id="1.25.60.10">
    <property type="entry name" value="MgtE N-terminal domain-like"/>
    <property type="match status" value="1"/>
</dbReference>
<protein>
    <submittedName>
        <fullName evidence="4">CBS domain-containing protein</fullName>
    </submittedName>
</protein>
<dbReference type="PROSITE" id="PS51371">
    <property type="entry name" value="CBS"/>
    <property type="match status" value="1"/>
</dbReference>
<sequence length="434" mass="48012">MRGSADRVFVARLATTAVFDPLGDQVGRVRDVVVVYRATIRQQPKAIGLVVEVPGRRRVFVPMGRVTSIAPGAVITTGLVNMRRFKQRTAETLVMNDLLDRKVRLRSDGSTVKIEDVAIEQQRNREWEVTRLFVRRAAEKTGAFGFRRRGESMQVDWTDVDHPVDSTVDQEATQLIAAYQDTKPADLADVLVDMTPKRRSEVARELDNDRLADVLQELPTDISIEIMSAMQMDRAVDVLEEMDPDDAADLLGELSDEQAEVLLAAMEPDEAKDVRTLLSYDEDTAGGLMTTEPVILSPESTVAEALAHVRREEIDPALAAAVFVCRQPLEPPTGKYLGLVHLQALLREPPHAPVGAIIDDEVEPLSPDTPLGEVTKILAAYNLVSIPITDENDHLVGVVTVDDVLDELLPDDWRRPSDDELLKGDELLKEGPRG</sequence>
<dbReference type="PANTHER" id="PTHR43773">
    <property type="entry name" value="MAGNESIUM TRANSPORTER MGTE"/>
    <property type="match status" value="1"/>
</dbReference>
<name>A0ABP8EJD4_9MICO</name>
<dbReference type="EMBL" id="BAABAZ010000005">
    <property type="protein sequence ID" value="GAA4284079.1"/>
    <property type="molecule type" value="Genomic_DNA"/>
</dbReference>
<dbReference type="Proteomes" id="UP001501586">
    <property type="component" value="Unassembled WGS sequence"/>
</dbReference>
<dbReference type="Pfam" id="PF26205">
    <property type="entry name" value="SH3_actinomycetes"/>
    <property type="match status" value="1"/>
</dbReference>
<dbReference type="SUPFAM" id="SSF158791">
    <property type="entry name" value="MgtE N-terminal domain-like"/>
    <property type="match status" value="1"/>
</dbReference>
<reference evidence="5" key="1">
    <citation type="journal article" date="2019" name="Int. J. Syst. Evol. Microbiol.">
        <title>The Global Catalogue of Microorganisms (GCM) 10K type strain sequencing project: providing services to taxonomists for standard genome sequencing and annotation.</title>
        <authorList>
            <consortium name="The Broad Institute Genomics Platform"/>
            <consortium name="The Broad Institute Genome Sequencing Center for Infectious Disease"/>
            <person name="Wu L."/>
            <person name="Ma J."/>
        </authorList>
    </citation>
    <scope>NUCLEOTIDE SEQUENCE [LARGE SCALE GENOMIC DNA]</scope>
    <source>
        <strain evidence="5">JCM 17458</strain>
    </source>
</reference>
<evidence type="ECO:0000256" key="1">
    <source>
        <dbReference type="PROSITE-ProRule" id="PRU00703"/>
    </source>
</evidence>
<dbReference type="InterPro" id="IPR058838">
    <property type="entry name" value="SH3_actinomycetes"/>
</dbReference>
<evidence type="ECO:0000313" key="4">
    <source>
        <dbReference type="EMBL" id="GAA4284079.1"/>
    </source>
</evidence>
<accession>A0ABP8EJD4</accession>
<dbReference type="Pfam" id="PF00571">
    <property type="entry name" value="CBS"/>
    <property type="match status" value="2"/>
</dbReference>
<dbReference type="InterPro" id="IPR038076">
    <property type="entry name" value="MgtE_N_sf"/>
</dbReference>
<dbReference type="SUPFAM" id="SSF54631">
    <property type="entry name" value="CBS-domain pair"/>
    <property type="match status" value="1"/>
</dbReference>
<dbReference type="Pfam" id="PF03448">
    <property type="entry name" value="MgtE_N"/>
    <property type="match status" value="1"/>
</dbReference>
<dbReference type="InterPro" id="IPR046342">
    <property type="entry name" value="CBS_dom_sf"/>
</dbReference>
<feature type="domain" description="CBS" evidence="3">
    <location>
        <begin position="358"/>
        <end position="417"/>
    </location>
</feature>
<keyword evidence="5" id="KW-1185">Reference proteome</keyword>